<dbReference type="GO" id="GO:0016787">
    <property type="term" value="F:hydrolase activity"/>
    <property type="evidence" value="ECO:0007669"/>
    <property type="project" value="UniProtKB-KW"/>
</dbReference>
<dbReference type="Proteomes" id="UP000642809">
    <property type="component" value="Unassembled WGS sequence"/>
</dbReference>
<keyword evidence="1" id="KW-0812">Transmembrane</keyword>
<dbReference type="RefSeq" id="WP_189579069.1">
    <property type="nucleotide sequence ID" value="NZ_BMYF01000003.1"/>
</dbReference>
<dbReference type="InterPro" id="IPR000073">
    <property type="entry name" value="AB_hydrolase_1"/>
</dbReference>
<reference evidence="3" key="1">
    <citation type="journal article" date="2014" name="Int. J. Syst. Evol. Microbiol.">
        <title>Complete genome sequence of Corynebacterium casei LMG S-19264T (=DSM 44701T), isolated from a smear-ripened cheese.</title>
        <authorList>
            <consortium name="US DOE Joint Genome Institute (JGI-PGF)"/>
            <person name="Walter F."/>
            <person name="Albersmeier A."/>
            <person name="Kalinowski J."/>
            <person name="Ruckert C."/>
        </authorList>
    </citation>
    <scope>NUCLEOTIDE SEQUENCE</scope>
    <source>
        <strain evidence="3">KCTC 23224</strain>
    </source>
</reference>
<keyword evidence="1" id="KW-1133">Transmembrane helix</keyword>
<reference evidence="3" key="2">
    <citation type="submission" date="2020-09" db="EMBL/GenBank/DDBJ databases">
        <authorList>
            <person name="Sun Q."/>
            <person name="Kim S."/>
        </authorList>
    </citation>
    <scope>NUCLEOTIDE SEQUENCE</scope>
    <source>
        <strain evidence="3">KCTC 23224</strain>
    </source>
</reference>
<keyword evidence="4" id="KW-1185">Reference proteome</keyword>
<gene>
    <name evidence="3" type="ORF">GCM10008106_07000</name>
</gene>
<dbReference type="Pfam" id="PF00561">
    <property type="entry name" value="Abhydrolase_1"/>
    <property type="match status" value="1"/>
</dbReference>
<evidence type="ECO:0000313" key="3">
    <source>
        <dbReference type="EMBL" id="GHB28865.1"/>
    </source>
</evidence>
<sequence>MSFKRILKGIAYLLVVLLLLFVAILMVFYSKDKPLSQLLEKYSDESSYFLKVDGINVHVRVKGEGEPIFLIHGSFASLHTWADWEQELNTYFMTISMDLPGHGLTGPDELQRYGISDYASLVFGIADQLGIDEFHIAGNSMGGAVALKMASEQPDRVLTLNLVDAAGAPSNPRPVTTETTAPAVKNERNSRFSIFSLVQHPLFGKMITRFTPKFLFRMNLKQVFGDESKITDELVNRYYDMMLREGNREATLQRLTTRKPYEIEWDNITMPVLIMWGALDSWIPLRAGEALHAKLPQSTLKVYPKAGHVPMEEIPTETVIDYLAFLGIQADMDYFNSPKYLSYVP</sequence>
<protein>
    <submittedName>
        <fullName evidence="3">Alpha/beta hydrolase</fullName>
    </submittedName>
</protein>
<dbReference type="InterPro" id="IPR029058">
    <property type="entry name" value="AB_hydrolase_fold"/>
</dbReference>
<proteinExistence type="predicted"/>
<organism evidence="3 4">
    <name type="scientific">Mongoliitalea lutea</name>
    <dbReference type="NCBI Taxonomy" id="849756"/>
    <lineage>
        <taxon>Bacteria</taxon>
        <taxon>Pseudomonadati</taxon>
        <taxon>Bacteroidota</taxon>
        <taxon>Cytophagia</taxon>
        <taxon>Cytophagales</taxon>
        <taxon>Cyclobacteriaceae</taxon>
        <taxon>Mongoliitalea</taxon>
    </lineage>
</organism>
<dbReference type="PRINTS" id="PR00111">
    <property type="entry name" value="ABHYDROLASE"/>
</dbReference>
<keyword evidence="3" id="KW-0378">Hydrolase</keyword>
<evidence type="ECO:0000313" key="4">
    <source>
        <dbReference type="Proteomes" id="UP000642809"/>
    </source>
</evidence>
<evidence type="ECO:0000256" key="1">
    <source>
        <dbReference type="SAM" id="Phobius"/>
    </source>
</evidence>
<name>A0A8J3CW98_9BACT</name>
<dbReference type="PANTHER" id="PTHR46438">
    <property type="entry name" value="ALPHA/BETA-HYDROLASES SUPERFAMILY PROTEIN"/>
    <property type="match status" value="1"/>
</dbReference>
<dbReference type="PANTHER" id="PTHR46438:SF11">
    <property type="entry name" value="LIPASE-RELATED"/>
    <property type="match status" value="1"/>
</dbReference>
<dbReference type="Gene3D" id="3.40.50.1820">
    <property type="entry name" value="alpha/beta hydrolase"/>
    <property type="match status" value="1"/>
</dbReference>
<dbReference type="EMBL" id="BMYF01000003">
    <property type="protein sequence ID" value="GHB28865.1"/>
    <property type="molecule type" value="Genomic_DNA"/>
</dbReference>
<feature type="transmembrane region" description="Helical" evidence="1">
    <location>
        <begin position="9"/>
        <end position="29"/>
    </location>
</feature>
<comment type="caution">
    <text evidence="3">The sequence shown here is derived from an EMBL/GenBank/DDBJ whole genome shotgun (WGS) entry which is preliminary data.</text>
</comment>
<accession>A0A8J3CW98</accession>
<dbReference type="SUPFAM" id="SSF53474">
    <property type="entry name" value="alpha/beta-Hydrolases"/>
    <property type="match status" value="1"/>
</dbReference>
<feature type="domain" description="AB hydrolase-1" evidence="2">
    <location>
        <begin position="67"/>
        <end position="313"/>
    </location>
</feature>
<dbReference type="AlphaFoldDB" id="A0A8J3CW98"/>
<evidence type="ECO:0000259" key="2">
    <source>
        <dbReference type="Pfam" id="PF00561"/>
    </source>
</evidence>
<keyword evidence="1" id="KW-0472">Membrane</keyword>